<feature type="transmembrane region" description="Helical" evidence="1">
    <location>
        <begin position="12"/>
        <end position="36"/>
    </location>
</feature>
<name>A0A5B7GL30_PORTR</name>
<evidence type="ECO:0000313" key="3">
    <source>
        <dbReference type="Proteomes" id="UP000324222"/>
    </source>
</evidence>
<gene>
    <name evidence="2" type="ORF">E2C01_054920</name>
</gene>
<dbReference type="Proteomes" id="UP000324222">
    <property type="component" value="Unassembled WGS sequence"/>
</dbReference>
<comment type="caution">
    <text evidence="2">The sequence shown here is derived from an EMBL/GenBank/DDBJ whole genome shotgun (WGS) entry which is preliminary data.</text>
</comment>
<sequence>MGGDVSRNGKIGAGVVLFLVLAVVAVLTVGSAVGWYDEETTKTLGPLAGQKERVRTLSLPRSSPVDLARMSFLLARFFPYRGLQCLPLLPIP</sequence>
<keyword evidence="1" id="KW-0472">Membrane</keyword>
<keyword evidence="1" id="KW-0812">Transmembrane</keyword>
<keyword evidence="1" id="KW-1133">Transmembrane helix</keyword>
<evidence type="ECO:0000256" key="1">
    <source>
        <dbReference type="SAM" id="Phobius"/>
    </source>
</evidence>
<keyword evidence="3" id="KW-1185">Reference proteome</keyword>
<accession>A0A5B7GL30</accession>
<organism evidence="2 3">
    <name type="scientific">Portunus trituberculatus</name>
    <name type="common">Swimming crab</name>
    <name type="synonym">Neptunus trituberculatus</name>
    <dbReference type="NCBI Taxonomy" id="210409"/>
    <lineage>
        <taxon>Eukaryota</taxon>
        <taxon>Metazoa</taxon>
        <taxon>Ecdysozoa</taxon>
        <taxon>Arthropoda</taxon>
        <taxon>Crustacea</taxon>
        <taxon>Multicrustacea</taxon>
        <taxon>Malacostraca</taxon>
        <taxon>Eumalacostraca</taxon>
        <taxon>Eucarida</taxon>
        <taxon>Decapoda</taxon>
        <taxon>Pleocyemata</taxon>
        <taxon>Brachyura</taxon>
        <taxon>Eubrachyura</taxon>
        <taxon>Portunoidea</taxon>
        <taxon>Portunidae</taxon>
        <taxon>Portuninae</taxon>
        <taxon>Portunus</taxon>
    </lineage>
</organism>
<dbReference type="AlphaFoldDB" id="A0A5B7GL30"/>
<evidence type="ECO:0000313" key="2">
    <source>
        <dbReference type="EMBL" id="MPC60861.1"/>
    </source>
</evidence>
<dbReference type="EMBL" id="VSRR010017974">
    <property type="protein sequence ID" value="MPC60861.1"/>
    <property type="molecule type" value="Genomic_DNA"/>
</dbReference>
<reference evidence="2 3" key="1">
    <citation type="submission" date="2019-05" db="EMBL/GenBank/DDBJ databases">
        <title>Another draft genome of Portunus trituberculatus and its Hox gene families provides insights of decapod evolution.</title>
        <authorList>
            <person name="Jeong J.-H."/>
            <person name="Song I."/>
            <person name="Kim S."/>
            <person name="Choi T."/>
            <person name="Kim D."/>
            <person name="Ryu S."/>
            <person name="Kim W."/>
        </authorList>
    </citation>
    <scope>NUCLEOTIDE SEQUENCE [LARGE SCALE GENOMIC DNA]</scope>
    <source>
        <tissue evidence="2">Muscle</tissue>
    </source>
</reference>
<protein>
    <submittedName>
        <fullName evidence="2">Uncharacterized protein</fullName>
    </submittedName>
</protein>
<proteinExistence type="predicted"/>